<evidence type="ECO:0000313" key="2">
    <source>
        <dbReference type="Proteomes" id="UP000831859"/>
    </source>
</evidence>
<reference evidence="1 2" key="1">
    <citation type="journal article" date="2022" name="Int. J. Syst. Evol. Microbiol.">
        <title>Apilactobacillus apisilvae sp. nov., Nicolia spurrieriana gen. nov. sp. nov., Bombilactobacillus folatiphilus sp. nov. and Bombilactobacillus thymidiniphilus sp. nov., four new lactic acid bacterial isolates from stingless bees Tetragonula carbonaria and Austroplebeia australis.</title>
        <authorList>
            <person name="Oliphant S.A."/>
            <person name="Watson-Haigh N.S."/>
            <person name="Sumby K.M."/>
            <person name="Gardner J."/>
            <person name="Groom S."/>
            <person name="Jiranek V."/>
        </authorList>
    </citation>
    <scope>NUCLEOTIDE SEQUENCE [LARGE SCALE GENOMIC DNA]</scope>
    <source>
        <strain evidence="1 2">SG5_A10</strain>
    </source>
</reference>
<sequence length="211" mass="24839">MKTSIEDFMYRKIKCRIKWIDMNNPKISEDMSHYCGYILLPLDSDFMQKYGYYNVIDTISEAMPIEAPGGITWNKFNEDEQLQEIGFDTAHFNDWENGISTLSNYKWNKDKIIKAIKHMADQVLDNKIAPKKFKIVVGYHFQRKEELFYFYGHGADTFVVDTPKSNNDKLFTNELSERNITSLLNSLKHLDNQEPFRIVESQVKSQLGYDY</sequence>
<gene>
    <name evidence="1" type="ORF">MOO46_07435</name>
</gene>
<geneLocation type="plasmid" evidence="1 2">
    <name>p1unnamed</name>
</geneLocation>
<organism evidence="1 2">
    <name type="scientific">Apilactobacillus apisilvae</name>
    <dbReference type="NCBI Taxonomy" id="2923364"/>
    <lineage>
        <taxon>Bacteria</taxon>
        <taxon>Bacillati</taxon>
        <taxon>Bacillota</taxon>
        <taxon>Bacilli</taxon>
        <taxon>Lactobacillales</taxon>
        <taxon>Lactobacillaceae</taxon>
        <taxon>Apilactobacillus</taxon>
    </lineage>
</organism>
<accession>A0ABY4PKH1</accession>
<protein>
    <submittedName>
        <fullName evidence="1">Uncharacterized protein</fullName>
    </submittedName>
</protein>
<dbReference type="EMBL" id="CP093363">
    <property type="protein sequence ID" value="UQS85816.1"/>
    <property type="molecule type" value="Genomic_DNA"/>
</dbReference>
<proteinExistence type="predicted"/>
<dbReference type="RefSeq" id="WP_249511780.1">
    <property type="nucleotide sequence ID" value="NZ_CP093363.1"/>
</dbReference>
<name>A0ABY4PKH1_9LACO</name>
<keyword evidence="1" id="KW-0614">Plasmid</keyword>
<keyword evidence="2" id="KW-1185">Reference proteome</keyword>
<dbReference type="Proteomes" id="UP000831859">
    <property type="component" value="Plasmid p1unnamed"/>
</dbReference>
<evidence type="ECO:0000313" key="1">
    <source>
        <dbReference type="EMBL" id="UQS85816.1"/>
    </source>
</evidence>